<dbReference type="EMBL" id="CM003612">
    <property type="protein sequence ID" value="KYP59412.1"/>
    <property type="molecule type" value="Genomic_DNA"/>
</dbReference>
<evidence type="ECO:0000256" key="5">
    <source>
        <dbReference type="ARBA" id="ARBA00022824"/>
    </source>
</evidence>
<evidence type="ECO:0000313" key="12">
    <source>
        <dbReference type="EMBL" id="KYP59412.1"/>
    </source>
</evidence>
<evidence type="ECO:0000256" key="2">
    <source>
        <dbReference type="ARBA" id="ARBA00010120"/>
    </source>
</evidence>
<proteinExistence type="inferred from homology"/>
<keyword evidence="6" id="KW-0931">ER-Golgi transport</keyword>
<feature type="transmembrane region" description="Helical" evidence="11">
    <location>
        <begin position="106"/>
        <end position="127"/>
    </location>
</feature>
<dbReference type="InterPro" id="IPR000133">
    <property type="entry name" value="ER_ret_rcpt"/>
</dbReference>
<dbReference type="STRING" id="3821.A0A151SX84"/>
<comment type="subcellular location">
    <subcellularLocation>
        <location evidence="1">Endoplasmic reticulum membrane</location>
        <topology evidence="1">Multi-pass membrane protein</topology>
    </subcellularLocation>
</comment>
<evidence type="ECO:0000256" key="7">
    <source>
        <dbReference type="ARBA" id="ARBA00022927"/>
    </source>
</evidence>
<evidence type="ECO:0000313" key="13">
    <source>
        <dbReference type="Proteomes" id="UP000075243"/>
    </source>
</evidence>
<gene>
    <name evidence="12" type="ORF">KK1_014847</name>
</gene>
<dbReference type="PRINTS" id="PR00660">
    <property type="entry name" value="ERLUMENR"/>
</dbReference>
<reference evidence="12 13" key="1">
    <citation type="journal article" date="2012" name="Nat. Biotechnol.">
        <title>Draft genome sequence of pigeonpea (Cajanus cajan), an orphan legume crop of resource-poor farmers.</title>
        <authorList>
            <person name="Varshney R.K."/>
            <person name="Chen W."/>
            <person name="Li Y."/>
            <person name="Bharti A.K."/>
            <person name="Saxena R.K."/>
            <person name="Schlueter J.A."/>
            <person name="Donoghue M.T."/>
            <person name="Azam S."/>
            <person name="Fan G."/>
            <person name="Whaley A.M."/>
            <person name="Farmer A.D."/>
            <person name="Sheridan J."/>
            <person name="Iwata A."/>
            <person name="Tuteja R."/>
            <person name="Penmetsa R.V."/>
            <person name="Wu W."/>
            <person name="Upadhyaya H.D."/>
            <person name="Yang S.P."/>
            <person name="Shah T."/>
            <person name="Saxena K.B."/>
            <person name="Michael T."/>
            <person name="McCombie W.R."/>
            <person name="Yang B."/>
            <person name="Zhang G."/>
            <person name="Yang H."/>
            <person name="Wang J."/>
            <person name="Spillane C."/>
            <person name="Cook D.R."/>
            <person name="May G.D."/>
            <person name="Xu X."/>
            <person name="Jackson S.A."/>
        </authorList>
    </citation>
    <scope>NUCLEOTIDE SEQUENCE [LARGE SCALE GENOMIC DNA]</scope>
    <source>
        <strain evidence="13">cv. Asha</strain>
    </source>
</reference>
<feature type="transmembrane region" description="Helical" evidence="11">
    <location>
        <begin position="26"/>
        <end position="44"/>
    </location>
</feature>
<feature type="transmembrane region" description="Helical" evidence="11">
    <location>
        <begin position="139"/>
        <end position="161"/>
    </location>
</feature>
<dbReference type="Pfam" id="PF00810">
    <property type="entry name" value="ER_lumen_recept"/>
    <property type="match status" value="1"/>
</dbReference>
<organism evidence="12 13">
    <name type="scientific">Cajanus cajan</name>
    <name type="common">Pigeon pea</name>
    <name type="synonym">Cajanus indicus</name>
    <dbReference type="NCBI Taxonomy" id="3821"/>
    <lineage>
        <taxon>Eukaryota</taxon>
        <taxon>Viridiplantae</taxon>
        <taxon>Streptophyta</taxon>
        <taxon>Embryophyta</taxon>
        <taxon>Tracheophyta</taxon>
        <taxon>Spermatophyta</taxon>
        <taxon>Magnoliopsida</taxon>
        <taxon>eudicotyledons</taxon>
        <taxon>Gunneridae</taxon>
        <taxon>Pentapetalae</taxon>
        <taxon>rosids</taxon>
        <taxon>fabids</taxon>
        <taxon>Fabales</taxon>
        <taxon>Fabaceae</taxon>
        <taxon>Papilionoideae</taxon>
        <taxon>50 kb inversion clade</taxon>
        <taxon>NPAAA clade</taxon>
        <taxon>indigoferoid/millettioid clade</taxon>
        <taxon>Phaseoleae</taxon>
        <taxon>Cajanus</taxon>
    </lineage>
</organism>
<keyword evidence="3" id="KW-0813">Transport</keyword>
<sequence length="273" mass="31053">MGAKRGNSPVNVFLERLTKLPIKVKIFLGALLGVCALVALKLTIMNHNCFFIVSEAIHAAGIIALIYKLFALKTCSGLSLITQELTALFLAARLSCSTFIEANVHTVLDLISLMSTLLVIWMMRFKLKSSYIKDLDNLRLYFVVVPVAILAILIHPFIFSWSLFLRIIWAFSLYLEAVSILPQLRFMQNAKMIETFTGYYVFALGISRFMGLAYWIIQIYLTRGAFLFMAGSGYFWFLAGFLAEIVQSFILADFCYYYMKSFLQGQLLRKMPV</sequence>
<dbReference type="OMA" id="HEHNHFF"/>
<accession>A0A151SX84</accession>
<dbReference type="GO" id="GO:0015031">
    <property type="term" value="P:protein transport"/>
    <property type="evidence" value="ECO:0007669"/>
    <property type="project" value="UniProtKB-KW"/>
</dbReference>
<evidence type="ECO:0000256" key="10">
    <source>
        <dbReference type="ARBA" id="ARBA00023170"/>
    </source>
</evidence>
<keyword evidence="13" id="KW-1185">Reference proteome</keyword>
<dbReference type="Proteomes" id="UP000075243">
    <property type="component" value="Chromosome 10"/>
</dbReference>
<keyword evidence="7" id="KW-0653">Protein transport</keyword>
<keyword evidence="4 11" id="KW-0812">Transmembrane</keyword>
<keyword evidence="8 11" id="KW-1133">Transmembrane helix</keyword>
<feature type="transmembrane region" description="Helical" evidence="11">
    <location>
        <begin position="199"/>
        <end position="221"/>
    </location>
</feature>
<evidence type="ECO:0000256" key="9">
    <source>
        <dbReference type="ARBA" id="ARBA00023136"/>
    </source>
</evidence>
<evidence type="ECO:0000256" key="4">
    <source>
        <dbReference type="ARBA" id="ARBA00022692"/>
    </source>
</evidence>
<dbReference type="Gramene" id="C.cajan_14417.t">
    <property type="protein sequence ID" value="C.cajan_14417.t"/>
    <property type="gene ID" value="C.cajan_14417"/>
</dbReference>
<dbReference type="GO" id="GO:0006621">
    <property type="term" value="P:protein retention in ER lumen"/>
    <property type="evidence" value="ECO:0007669"/>
    <property type="project" value="InterPro"/>
</dbReference>
<protein>
    <submittedName>
        <fullName evidence="12">ER lumen protein retaining receptor</fullName>
    </submittedName>
</protein>
<dbReference type="GO" id="GO:0046923">
    <property type="term" value="F:ER retention sequence binding"/>
    <property type="evidence" value="ECO:0007669"/>
    <property type="project" value="InterPro"/>
</dbReference>
<keyword evidence="10 12" id="KW-0675">Receptor</keyword>
<feature type="transmembrane region" description="Helical" evidence="11">
    <location>
        <begin position="50"/>
        <end position="70"/>
    </location>
</feature>
<evidence type="ECO:0000256" key="8">
    <source>
        <dbReference type="ARBA" id="ARBA00022989"/>
    </source>
</evidence>
<name>A0A151SX84_CAJCA</name>
<dbReference type="AlphaFoldDB" id="A0A151SX84"/>
<feature type="transmembrane region" description="Helical" evidence="11">
    <location>
        <begin position="233"/>
        <end position="259"/>
    </location>
</feature>
<dbReference type="PANTHER" id="PTHR10585">
    <property type="entry name" value="ER LUMEN PROTEIN RETAINING RECEPTOR"/>
    <property type="match status" value="1"/>
</dbReference>
<keyword evidence="5" id="KW-0256">Endoplasmic reticulum</keyword>
<evidence type="ECO:0000256" key="3">
    <source>
        <dbReference type="ARBA" id="ARBA00022448"/>
    </source>
</evidence>
<dbReference type="GO" id="GO:0005789">
    <property type="term" value="C:endoplasmic reticulum membrane"/>
    <property type="evidence" value="ECO:0007669"/>
    <property type="project" value="UniProtKB-SubCell"/>
</dbReference>
<evidence type="ECO:0000256" key="6">
    <source>
        <dbReference type="ARBA" id="ARBA00022892"/>
    </source>
</evidence>
<evidence type="ECO:0000256" key="1">
    <source>
        <dbReference type="ARBA" id="ARBA00004477"/>
    </source>
</evidence>
<keyword evidence="9 11" id="KW-0472">Membrane</keyword>
<evidence type="ECO:0000256" key="11">
    <source>
        <dbReference type="SAM" id="Phobius"/>
    </source>
</evidence>
<feature type="transmembrane region" description="Helical" evidence="11">
    <location>
        <begin position="167"/>
        <end position="187"/>
    </location>
</feature>
<dbReference type="GO" id="GO:0016192">
    <property type="term" value="P:vesicle-mediated transport"/>
    <property type="evidence" value="ECO:0007669"/>
    <property type="project" value="UniProtKB-KW"/>
</dbReference>
<comment type="similarity">
    <text evidence="2">Belongs to the ERD2 family.</text>
</comment>